<proteinExistence type="predicted"/>
<name>A0A9P4TL25_CURKU</name>
<organism evidence="2 3">
    <name type="scientific">Curvularia kusanoi</name>
    <name type="common">Cochliobolus kusanoi</name>
    <dbReference type="NCBI Taxonomy" id="90978"/>
    <lineage>
        <taxon>Eukaryota</taxon>
        <taxon>Fungi</taxon>
        <taxon>Dikarya</taxon>
        <taxon>Ascomycota</taxon>
        <taxon>Pezizomycotina</taxon>
        <taxon>Dothideomycetes</taxon>
        <taxon>Pleosporomycetidae</taxon>
        <taxon>Pleosporales</taxon>
        <taxon>Pleosporineae</taxon>
        <taxon>Pleosporaceae</taxon>
        <taxon>Curvularia</taxon>
    </lineage>
</organism>
<dbReference type="AlphaFoldDB" id="A0A9P4TL25"/>
<keyword evidence="3" id="KW-1185">Reference proteome</keyword>
<dbReference type="GO" id="GO:0048270">
    <property type="term" value="F:methionine adenosyltransferase regulator activity"/>
    <property type="evidence" value="ECO:0007669"/>
    <property type="project" value="TreeGrafter"/>
</dbReference>
<dbReference type="GO" id="GO:0006556">
    <property type="term" value="P:S-adenosylmethionine biosynthetic process"/>
    <property type="evidence" value="ECO:0007669"/>
    <property type="project" value="TreeGrafter"/>
</dbReference>
<dbReference type="InterPro" id="IPR036291">
    <property type="entry name" value="NAD(P)-bd_dom_sf"/>
</dbReference>
<sequence>MTTNATFPPILVFDAVSGEYRDPSDSANTTANVDAPTRTVLVTGASGLLGRQVQRQFAQAGWKAIGTGLNRLNPPDVIQLNILSPTSITDTLDTVRPDVVVHCAANRFPDSCTANPAAARNLNVEASRALAAATAARGIFLIYISTDYVFAGRPGEAPYLASATPDPPNIYGRTKLEGERAVLDAAAAAPNGAVVLRVPILYGACDEPSESAVNVLMSQLWAAQKLEAGASKIQVDDYARRFPTNTADVGRVCRDLALHYRSSENQGRELPKILQFTSEEAMTKWQIVQAFAEITGLPLDNMEPARPQDGPGDGTVRPFDCHLDTSELRELGVDVSTVGFREWWSKELGVFQR</sequence>
<dbReference type="InterPro" id="IPR005913">
    <property type="entry name" value="dTDP_dehydrorham_reduct"/>
</dbReference>
<dbReference type="Gene3D" id="3.40.50.720">
    <property type="entry name" value="NAD(P)-binding Rossmann-like Domain"/>
    <property type="match status" value="1"/>
</dbReference>
<dbReference type="CDD" id="cd05254">
    <property type="entry name" value="dTDP_HR_like_SDR_e"/>
    <property type="match status" value="1"/>
</dbReference>
<evidence type="ECO:0000313" key="3">
    <source>
        <dbReference type="Proteomes" id="UP000801428"/>
    </source>
</evidence>
<evidence type="ECO:0000313" key="2">
    <source>
        <dbReference type="EMBL" id="KAF3009627.1"/>
    </source>
</evidence>
<dbReference type="OrthoDB" id="6235964at2759"/>
<dbReference type="FunFam" id="3.40.50.720:FF:000357">
    <property type="entry name" value="Methionine adenosyltransferase 2 subunit beta"/>
    <property type="match status" value="1"/>
</dbReference>
<gene>
    <name evidence="2" type="ORF">E8E13_007272</name>
</gene>
<comment type="caution">
    <text evidence="2">The sequence shown here is derived from an EMBL/GenBank/DDBJ whole genome shotgun (WGS) entry which is preliminary data.</text>
</comment>
<feature type="domain" description="RmlD-like substrate binding" evidence="1">
    <location>
        <begin position="39"/>
        <end position="333"/>
    </location>
</feature>
<dbReference type="EMBL" id="SWKU01000002">
    <property type="protein sequence ID" value="KAF3009627.1"/>
    <property type="molecule type" value="Genomic_DNA"/>
</dbReference>
<evidence type="ECO:0000259" key="1">
    <source>
        <dbReference type="Pfam" id="PF04321"/>
    </source>
</evidence>
<dbReference type="PANTHER" id="PTHR10491">
    <property type="entry name" value="DTDP-4-DEHYDRORHAMNOSE REDUCTASE"/>
    <property type="match status" value="1"/>
</dbReference>
<dbReference type="PANTHER" id="PTHR10491:SF4">
    <property type="entry name" value="METHIONINE ADENOSYLTRANSFERASE 2 SUBUNIT BETA"/>
    <property type="match status" value="1"/>
</dbReference>
<dbReference type="Proteomes" id="UP000801428">
    <property type="component" value="Unassembled WGS sequence"/>
</dbReference>
<dbReference type="Pfam" id="PF04321">
    <property type="entry name" value="RmlD_sub_bind"/>
    <property type="match status" value="1"/>
</dbReference>
<dbReference type="SUPFAM" id="SSF51735">
    <property type="entry name" value="NAD(P)-binding Rossmann-fold domains"/>
    <property type="match status" value="1"/>
</dbReference>
<dbReference type="InterPro" id="IPR029903">
    <property type="entry name" value="RmlD-like-bd"/>
</dbReference>
<dbReference type="GO" id="GO:0048269">
    <property type="term" value="C:methionine adenosyltransferase complex"/>
    <property type="evidence" value="ECO:0007669"/>
    <property type="project" value="TreeGrafter"/>
</dbReference>
<protein>
    <recommendedName>
        <fullName evidence="1">RmlD-like substrate binding domain-containing protein</fullName>
    </recommendedName>
</protein>
<accession>A0A9P4TL25</accession>
<reference evidence="2" key="1">
    <citation type="submission" date="2019-04" db="EMBL/GenBank/DDBJ databases">
        <title>Sequencing of skin fungus with MAO and IRED activity.</title>
        <authorList>
            <person name="Marsaioli A.J."/>
            <person name="Bonatto J.M.C."/>
            <person name="Reis Junior O."/>
        </authorList>
    </citation>
    <scope>NUCLEOTIDE SEQUENCE</scope>
    <source>
        <strain evidence="2">30M1</strain>
    </source>
</reference>